<feature type="non-terminal residue" evidence="1">
    <location>
        <position position="1"/>
    </location>
</feature>
<dbReference type="EMBL" id="QNUK01000028">
    <property type="protein sequence ID" value="KAF5906775.1"/>
    <property type="molecule type" value="Genomic_DNA"/>
</dbReference>
<reference evidence="1" key="1">
    <citation type="submission" date="2020-07" db="EMBL/GenBank/DDBJ databases">
        <title>Clarias magur genome sequencing, assembly and annotation.</title>
        <authorList>
            <person name="Kushwaha B."/>
            <person name="Kumar R."/>
            <person name="Das P."/>
            <person name="Joshi C.G."/>
            <person name="Kumar D."/>
            <person name="Nagpure N.S."/>
            <person name="Pandey M."/>
            <person name="Agarwal S."/>
            <person name="Srivastava S."/>
            <person name="Singh M."/>
            <person name="Sahoo L."/>
            <person name="Jayasankar P."/>
            <person name="Meher P.K."/>
            <person name="Koringa P.G."/>
            <person name="Iquebal M.A."/>
            <person name="Das S.P."/>
            <person name="Bit A."/>
            <person name="Patnaik S."/>
            <person name="Patel N."/>
            <person name="Shah T.M."/>
            <person name="Hinsu A."/>
            <person name="Jena J.K."/>
        </authorList>
    </citation>
    <scope>NUCLEOTIDE SEQUENCE</scope>
    <source>
        <strain evidence="1">CIFAMagur01</strain>
        <tissue evidence="1">Testis</tissue>
    </source>
</reference>
<proteinExistence type="predicted"/>
<protein>
    <submittedName>
        <fullName evidence="1">Anaphase-promoting complex subunit 2</fullName>
    </submittedName>
</protein>
<evidence type="ECO:0000313" key="2">
    <source>
        <dbReference type="Proteomes" id="UP000727407"/>
    </source>
</evidence>
<name>A0A8J4U5R9_CLAMG</name>
<gene>
    <name evidence="1" type="primary">Anapc2</name>
    <name evidence="1" type="ORF">DAT39_003460</name>
</gene>
<comment type="caution">
    <text evidence="1">The sequence shown here is derived from an EMBL/GenBank/DDBJ whole genome shotgun (WGS) entry which is preliminary data.</text>
</comment>
<sequence>KFVKSYQQFFARKPEYLEETHKHRKNMQTPCTPEMGIEPRHWRCKATVVCWRSHGKCHRAEEQMAVFQTFRIPHCCGNSN</sequence>
<feature type="non-terminal residue" evidence="1">
    <location>
        <position position="80"/>
    </location>
</feature>
<accession>A0A8J4U5R9</accession>
<dbReference type="AlphaFoldDB" id="A0A8J4U5R9"/>
<dbReference type="Proteomes" id="UP000727407">
    <property type="component" value="Unassembled WGS sequence"/>
</dbReference>
<organism evidence="1 2">
    <name type="scientific">Clarias magur</name>
    <name type="common">Asian catfish</name>
    <name type="synonym">Macropteronotus magur</name>
    <dbReference type="NCBI Taxonomy" id="1594786"/>
    <lineage>
        <taxon>Eukaryota</taxon>
        <taxon>Metazoa</taxon>
        <taxon>Chordata</taxon>
        <taxon>Craniata</taxon>
        <taxon>Vertebrata</taxon>
        <taxon>Euteleostomi</taxon>
        <taxon>Actinopterygii</taxon>
        <taxon>Neopterygii</taxon>
        <taxon>Teleostei</taxon>
        <taxon>Ostariophysi</taxon>
        <taxon>Siluriformes</taxon>
        <taxon>Clariidae</taxon>
        <taxon>Clarias</taxon>
    </lineage>
</organism>
<evidence type="ECO:0000313" key="1">
    <source>
        <dbReference type="EMBL" id="KAF5906775.1"/>
    </source>
</evidence>
<keyword evidence="2" id="KW-1185">Reference proteome</keyword>